<dbReference type="GO" id="GO:0047372">
    <property type="term" value="F:monoacylglycerol lipase activity"/>
    <property type="evidence" value="ECO:0007669"/>
    <property type="project" value="TreeGrafter"/>
</dbReference>
<name>A0AAD8PVV0_9PEZI</name>
<dbReference type="EMBL" id="JAHLJV010000050">
    <property type="protein sequence ID" value="KAK1584853.1"/>
    <property type="molecule type" value="Genomic_DNA"/>
</dbReference>
<dbReference type="GO" id="GO:0046464">
    <property type="term" value="P:acylglycerol catabolic process"/>
    <property type="evidence" value="ECO:0007669"/>
    <property type="project" value="TreeGrafter"/>
</dbReference>
<organism evidence="1 2">
    <name type="scientific">Colletotrichum navitas</name>
    <dbReference type="NCBI Taxonomy" id="681940"/>
    <lineage>
        <taxon>Eukaryota</taxon>
        <taxon>Fungi</taxon>
        <taxon>Dikarya</taxon>
        <taxon>Ascomycota</taxon>
        <taxon>Pezizomycotina</taxon>
        <taxon>Sordariomycetes</taxon>
        <taxon>Hypocreomycetidae</taxon>
        <taxon>Glomerellales</taxon>
        <taxon>Glomerellaceae</taxon>
        <taxon>Colletotrichum</taxon>
        <taxon>Colletotrichum graminicola species complex</taxon>
    </lineage>
</organism>
<dbReference type="PANTHER" id="PTHR43798">
    <property type="entry name" value="MONOACYLGLYCEROL LIPASE"/>
    <property type="match status" value="1"/>
</dbReference>
<accession>A0AAD8PVV0</accession>
<dbReference type="SUPFAM" id="SSF53474">
    <property type="entry name" value="alpha/beta-Hydrolases"/>
    <property type="match status" value="2"/>
</dbReference>
<protein>
    <recommendedName>
        <fullName evidence="3">Epoxide hydrolase</fullName>
    </recommendedName>
</protein>
<dbReference type="GO" id="GO:0016020">
    <property type="term" value="C:membrane"/>
    <property type="evidence" value="ECO:0007669"/>
    <property type="project" value="TreeGrafter"/>
</dbReference>
<dbReference type="InterPro" id="IPR050266">
    <property type="entry name" value="AB_hydrolase_sf"/>
</dbReference>
<reference evidence="1" key="1">
    <citation type="submission" date="2021-06" db="EMBL/GenBank/DDBJ databases">
        <title>Comparative genomics, transcriptomics and evolutionary studies reveal genomic signatures of adaptation to plant cell wall in hemibiotrophic fungi.</title>
        <authorList>
            <consortium name="DOE Joint Genome Institute"/>
            <person name="Baroncelli R."/>
            <person name="Diaz J.F."/>
            <person name="Benocci T."/>
            <person name="Peng M."/>
            <person name="Battaglia E."/>
            <person name="Haridas S."/>
            <person name="Andreopoulos W."/>
            <person name="Labutti K."/>
            <person name="Pangilinan J."/>
            <person name="Floch G.L."/>
            <person name="Makela M.R."/>
            <person name="Henrissat B."/>
            <person name="Grigoriev I.V."/>
            <person name="Crouch J.A."/>
            <person name="De Vries R.P."/>
            <person name="Sukno S.A."/>
            <person name="Thon M.R."/>
        </authorList>
    </citation>
    <scope>NUCLEOTIDE SEQUENCE</scope>
    <source>
        <strain evidence="1">CBS 125086</strain>
    </source>
</reference>
<evidence type="ECO:0000313" key="1">
    <source>
        <dbReference type="EMBL" id="KAK1584853.1"/>
    </source>
</evidence>
<dbReference type="InterPro" id="IPR029058">
    <property type="entry name" value="AB_hydrolase_fold"/>
</dbReference>
<evidence type="ECO:0008006" key="3">
    <source>
        <dbReference type="Google" id="ProtNLM"/>
    </source>
</evidence>
<dbReference type="GeneID" id="85446504"/>
<comment type="caution">
    <text evidence="1">The sequence shown here is derived from an EMBL/GenBank/DDBJ whole genome shotgun (WGS) entry which is preliminary data.</text>
</comment>
<evidence type="ECO:0000313" key="2">
    <source>
        <dbReference type="Proteomes" id="UP001230504"/>
    </source>
</evidence>
<dbReference type="AlphaFoldDB" id="A0AAD8PVV0"/>
<sequence>MTSIPSKTLEVSPGITYRYFYSRAARADLPTILFLHGFPSTAADFRPQLEHFAARGCGELEVPVLIVGFGRDEMTAAGLQDEMTRPWARAGYRFEVLDTGHWVMLEDAAGTNRLLEEFVDGLS</sequence>
<dbReference type="RefSeq" id="XP_060411914.1">
    <property type="nucleotide sequence ID" value="XM_060562264.1"/>
</dbReference>
<proteinExistence type="predicted"/>
<dbReference type="Gene3D" id="3.40.50.1820">
    <property type="entry name" value="alpha/beta hydrolase"/>
    <property type="match status" value="2"/>
</dbReference>
<dbReference type="Proteomes" id="UP001230504">
    <property type="component" value="Unassembled WGS sequence"/>
</dbReference>
<keyword evidence="2" id="KW-1185">Reference proteome</keyword>
<dbReference type="PANTHER" id="PTHR43798:SF33">
    <property type="entry name" value="HYDROLASE, PUTATIVE (AFU_ORTHOLOGUE AFUA_2G14860)-RELATED"/>
    <property type="match status" value="1"/>
</dbReference>
<gene>
    <name evidence="1" type="ORF">LY79DRAFT_636085</name>
</gene>